<keyword evidence="4" id="KW-1185">Reference proteome</keyword>
<proteinExistence type="predicted"/>
<feature type="region of interest" description="Disordered" evidence="1">
    <location>
        <begin position="235"/>
        <end position="279"/>
    </location>
</feature>
<gene>
    <name evidence="3" type="ORF">Pc22g25600</name>
    <name evidence="3" type="ORF">PCH_Pc22g25600</name>
</gene>
<dbReference type="BioCyc" id="PCHR:PC22G25600-MONOMER"/>
<dbReference type="OrthoDB" id="654211at2759"/>
<dbReference type="GO" id="GO:0006357">
    <property type="term" value="P:regulation of transcription by RNA polymerase II"/>
    <property type="evidence" value="ECO:0007669"/>
    <property type="project" value="TreeGrafter"/>
</dbReference>
<reference evidence="3 4" key="1">
    <citation type="journal article" date="2008" name="Nat. Biotechnol.">
        <title>Genome sequencing and analysis of the filamentous fungus Penicillium chrysogenum.</title>
        <authorList>
            <person name="van den Berg M.A."/>
            <person name="Albang R."/>
            <person name="Albermann K."/>
            <person name="Badger J.H."/>
            <person name="Daran J.-M."/>
            <person name="Driessen A.J.M."/>
            <person name="Garcia-Estrada C."/>
            <person name="Fedorova N.D."/>
            <person name="Harris D.M."/>
            <person name="Heijne W.H.M."/>
            <person name="Joardar V.S."/>
            <person name="Kiel J.A.K.W."/>
            <person name="Kovalchuk A."/>
            <person name="Martin J.F."/>
            <person name="Nierman W.C."/>
            <person name="Nijland J.G."/>
            <person name="Pronk J.T."/>
            <person name="Roubos J.A."/>
            <person name="van der Klei I.J."/>
            <person name="van Peij N.N.M.E."/>
            <person name="Veenhuis M."/>
            <person name="von Doehren H."/>
            <person name="Wagner C."/>
            <person name="Wortman J.R."/>
            <person name="Bovenberg R.A.L."/>
        </authorList>
    </citation>
    <scope>NUCLEOTIDE SEQUENCE [LARGE SCALE GENOMIC DNA]</scope>
    <source>
        <strain evidence="4">ATCC 28089 / DSM 1075 / NRRL 1951 / Wisconsin 54-1255</strain>
    </source>
</reference>
<protein>
    <submittedName>
        <fullName evidence="3">Pc22g25600 protein</fullName>
    </submittedName>
</protein>
<dbReference type="GeneID" id="8316488"/>
<feature type="domain" description="C2H2-type" evidence="2">
    <location>
        <begin position="319"/>
        <end position="347"/>
    </location>
</feature>
<dbReference type="GO" id="GO:0005634">
    <property type="term" value="C:nucleus"/>
    <property type="evidence" value="ECO:0007669"/>
    <property type="project" value="TreeGrafter"/>
</dbReference>
<feature type="domain" description="C2H2-type" evidence="2">
    <location>
        <begin position="289"/>
        <end position="315"/>
    </location>
</feature>
<organism evidence="3 4">
    <name type="scientific">Penicillium rubens (strain ATCC 28089 / DSM 1075 / NRRL 1951 / Wisconsin 54-1255)</name>
    <name type="common">Penicillium chrysogenum</name>
    <dbReference type="NCBI Taxonomy" id="500485"/>
    <lineage>
        <taxon>Eukaryota</taxon>
        <taxon>Fungi</taxon>
        <taxon>Dikarya</taxon>
        <taxon>Ascomycota</taxon>
        <taxon>Pezizomycotina</taxon>
        <taxon>Eurotiomycetes</taxon>
        <taxon>Eurotiomycetidae</taxon>
        <taxon>Eurotiales</taxon>
        <taxon>Aspergillaceae</taxon>
        <taxon>Penicillium</taxon>
        <taxon>Penicillium chrysogenum species complex</taxon>
    </lineage>
</organism>
<dbReference type="InterPro" id="IPR013087">
    <property type="entry name" value="Znf_C2H2_type"/>
</dbReference>
<dbReference type="OMA" id="YEGCPQS"/>
<feature type="compositionally biased region" description="Low complexity" evidence="1">
    <location>
        <begin position="237"/>
        <end position="265"/>
    </location>
</feature>
<dbReference type="eggNOG" id="ENOG502SPI0">
    <property type="taxonomic scope" value="Eukaryota"/>
</dbReference>
<feature type="domain" description="C2H2-type" evidence="2">
    <location>
        <begin position="351"/>
        <end position="373"/>
    </location>
</feature>
<dbReference type="AlphaFoldDB" id="B6HSJ8"/>
<dbReference type="SMART" id="SM00355">
    <property type="entry name" value="ZnF_C2H2"/>
    <property type="match status" value="3"/>
</dbReference>
<dbReference type="Gene3D" id="3.30.160.60">
    <property type="entry name" value="Classic Zinc Finger"/>
    <property type="match status" value="1"/>
</dbReference>
<dbReference type="InterPro" id="IPR051061">
    <property type="entry name" value="Zinc_finger_trans_reg"/>
</dbReference>
<evidence type="ECO:0000313" key="4">
    <source>
        <dbReference type="Proteomes" id="UP000000724"/>
    </source>
</evidence>
<dbReference type="Proteomes" id="UP000000724">
    <property type="component" value="Contig Pc00c22"/>
</dbReference>
<name>B6HSJ8_PENRW</name>
<dbReference type="PANTHER" id="PTHR46179">
    <property type="entry name" value="ZINC FINGER PROTEIN"/>
    <property type="match status" value="1"/>
</dbReference>
<evidence type="ECO:0000256" key="1">
    <source>
        <dbReference type="SAM" id="MobiDB-lite"/>
    </source>
</evidence>
<dbReference type="HOGENOM" id="CLU_664115_0_0_1"/>
<dbReference type="KEGG" id="pcs:N7525_003844"/>
<evidence type="ECO:0000259" key="2">
    <source>
        <dbReference type="SMART" id="SM00355"/>
    </source>
</evidence>
<dbReference type="PANTHER" id="PTHR46179:SF19">
    <property type="entry name" value="C2H2 FINGER DOMAIN TRANSCRIPTION FACTOR (EUROFUNG)-RELATED"/>
    <property type="match status" value="1"/>
</dbReference>
<feature type="region of interest" description="Disordered" evidence="1">
    <location>
        <begin position="1"/>
        <end position="26"/>
    </location>
</feature>
<dbReference type="EMBL" id="AM920437">
    <property type="protein sequence ID" value="CAP99848.1"/>
    <property type="molecule type" value="Genomic_DNA"/>
</dbReference>
<feature type="compositionally biased region" description="Polar residues" evidence="1">
    <location>
        <begin position="11"/>
        <end position="26"/>
    </location>
</feature>
<accession>B6HSJ8</accession>
<dbReference type="VEuPathDB" id="FungiDB:PCH_Pc22g25600"/>
<evidence type="ECO:0000313" key="3">
    <source>
        <dbReference type="EMBL" id="CAP99848.1"/>
    </source>
</evidence>
<sequence length="448" mass="49585">MYPSRQKPKSVYSTMSDSAGYSESSEPQYIGGLYDIPTGIPSNSHMSALQQMNINSMNAQLNRRSFLAPGQYSTGSRESIDTDTIGSQHTWSTASNADILPISPHIPTSETSIGLDTTPSFQGYYPREYLQLAMNGPGTSGYTPQQIDQWSLESEPAIDFYQSQPFPNIGSMRFPPSAEVQPETYPAFNNQLDTANEQWLSCPPHSSDPITEAFFSVPRSISVPRSVPAPTTHLYQSTATTTSISSSPPHSLSDPDSPPAAQGSASGSGSGSNSGDLSNYGIPTGDGTWRCAYPGCSSQALFNRGCDLRKHFNRHRKYLFCRYEGCPQSARNGFSSKKDRARHEAKHNPGVLCEWEGCAKVFSRVDNMKDHAKRKKVFSDIEMQIWNQTQALGNSLLPENLGQTKVILTIRTIAKRTVISYPGWDLPMYQRRLHGNRPDETRISPRFR</sequence>